<proteinExistence type="predicted"/>
<feature type="non-terminal residue" evidence="1">
    <location>
        <position position="1"/>
    </location>
</feature>
<reference evidence="2" key="1">
    <citation type="submission" date="2022-10" db="EMBL/GenBank/DDBJ databases">
        <title>Genome assembly of Pristionchus species.</title>
        <authorList>
            <person name="Yoshida K."/>
            <person name="Sommer R.J."/>
        </authorList>
    </citation>
    <scope>NUCLEOTIDE SEQUENCE [LARGE SCALE GENOMIC DNA]</scope>
    <source>
        <strain evidence="2">RS5460</strain>
    </source>
</reference>
<evidence type="ECO:0000313" key="2">
    <source>
        <dbReference type="Proteomes" id="UP001328107"/>
    </source>
</evidence>
<dbReference type="AlphaFoldDB" id="A0AAN5IAA2"/>
<sequence length="70" mass="7631">PYSSFSFLSFFNSGTFFRASISSWIKFDLKGKTFPFSAFNLIVSSSTSFTTGTSAIYASVARLVSSTSLE</sequence>
<gene>
    <name evidence="1" type="ORF">PMAYCL1PPCAC_25921</name>
</gene>
<dbReference type="Proteomes" id="UP001328107">
    <property type="component" value="Unassembled WGS sequence"/>
</dbReference>
<accession>A0AAN5IAA2</accession>
<evidence type="ECO:0000313" key="1">
    <source>
        <dbReference type="EMBL" id="GMR55726.1"/>
    </source>
</evidence>
<keyword evidence="2" id="KW-1185">Reference proteome</keyword>
<dbReference type="EMBL" id="BTRK01000005">
    <property type="protein sequence ID" value="GMR55726.1"/>
    <property type="molecule type" value="Genomic_DNA"/>
</dbReference>
<protein>
    <submittedName>
        <fullName evidence="1">Uncharacterized protein</fullName>
    </submittedName>
</protein>
<name>A0AAN5IAA2_9BILA</name>
<comment type="caution">
    <text evidence="1">The sequence shown here is derived from an EMBL/GenBank/DDBJ whole genome shotgun (WGS) entry which is preliminary data.</text>
</comment>
<organism evidence="1 2">
    <name type="scientific">Pristionchus mayeri</name>
    <dbReference type="NCBI Taxonomy" id="1317129"/>
    <lineage>
        <taxon>Eukaryota</taxon>
        <taxon>Metazoa</taxon>
        <taxon>Ecdysozoa</taxon>
        <taxon>Nematoda</taxon>
        <taxon>Chromadorea</taxon>
        <taxon>Rhabditida</taxon>
        <taxon>Rhabditina</taxon>
        <taxon>Diplogasteromorpha</taxon>
        <taxon>Diplogasteroidea</taxon>
        <taxon>Neodiplogasteridae</taxon>
        <taxon>Pristionchus</taxon>
    </lineage>
</organism>